<keyword evidence="3" id="KW-1185">Reference proteome</keyword>
<accession>A0A210Q0I7</accession>
<organism evidence="2 3">
    <name type="scientific">Mizuhopecten yessoensis</name>
    <name type="common">Japanese scallop</name>
    <name type="synonym">Patinopecten yessoensis</name>
    <dbReference type="NCBI Taxonomy" id="6573"/>
    <lineage>
        <taxon>Eukaryota</taxon>
        <taxon>Metazoa</taxon>
        <taxon>Spiralia</taxon>
        <taxon>Lophotrochozoa</taxon>
        <taxon>Mollusca</taxon>
        <taxon>Bivalvia</taxon>
        <taxon>Autobranchia</taxon>
        <taxon>Pteriomorphia</taxon>
        <taxon>Pectinida</taxon>
        <taxon>Pectinoidea</taxon>
        <taxon>Pectinidae</taxon>
        <taxon>Mizuhopecten</taxon>
    </lineage>
</organism>
<dbReference type="SMART" id="SM00060">
    <property type="entry name" value="FN3"/>
    <property type="match status" value="5"/>
</dbReference>
<dbReference type="PROSITE" id="PS50092">
    <property type="entry name" value="TSP1"/>
    <property type="match status" value="1"/>
</dbReference>
<dbReference type="Proteomes" id="UP000242188">
    <property type="component" value="Unassembled WGS sequence"/>
</dbReference>
<dbReference type="Gene3D" id="2.20.100.10">
    <property type="entry name" value="Thrombospondin type-1 (TSP1) repeat"/>
    <property type="match status" value="1"/>
</dbReference>
<dbReference type="PANTHER" id="PTHR16897">
    <property type="entry name" value="OS10G0105400 PROTEIN"/>
    <property type="match status" value="1"/>
</dbReference>
<evidence type="ECO:0000313" key="3">
    <source>
        <dbReference type="Proteomes" id="UP000242188"/>
    </source>
</evidence>
<dbReference type="Gene3D" id="2.60.40.10">
    <property type="entry name" value="Immunoglobulins"/>
    <property type="match status" value="1"/>
</dbReference>
<reference evidence="2 3" key="1">
    <citation type="journal article" date="2017" name="Nat. Ecol. Evol.">
        <title>Scallop genome provides insights into evolution of bilaterian karyotype and development.</title>
        <authorList>
            <person name="Wang S."/>
            <person name="Zhang J."/>
            <person name="Jiao W."/>
            <person name="Li J."/>
            <person name="Xun X."/>
            <person name="Sun Y."/>
            <person name="Guo X."/>
            <person name="Huan P."/>
            <person name="Dong B."/>
            <person name="Zhang L."/>
            <person name="Hu X."/>
            <person name="Sun X."/>
            <person name="Wang J."/>
            <person name="Zhao C."/>
            <person name="Wang Y."/>
            <person name="Wang D."/>
            <person name="Huang X."/>
            <person name="Wang R."/>
            <person name="Lv J."/>
            <person name="Li Y."/>
            <person name="Zhang Z."/>
            <person name="Liu B."/>
            <person name="Lu W."/>
            <person name="Hui Y."/>
            <person name="Liang J."/>
            <person name="Zhou Z."/>
            <person name="Hou R."/>
            <person name="Li X."/>
            <person name="Liu Y."/>
            <person name="Li H."/>
            <person name="Ning X."/>
            <person name="Lin Y."/>
            <person name="Zhao L."/>
            <person name="Xing Q."/>
            <person name="Dou J."/>
            <person name="Li Y."/>
            <person name="Mao J."/>
            <person name="Guo H."/>
            <person name="Dou H."/>
            <person name="Li T."/>
            <person name="Mu C."/>
            <person name="Jiang W."/>
            <person name="Fu Q."/>
            <person name="Fu X."/>
            <person name="Miao Y."/>
            <person name="Liu J."/>
            <person name="Yu Q."/>
            <person name="Li R."/>
            <person name="Liao H."/>
            <person name="Li X."/>
            <person name="Kong Y."/>
            <person name="Jiang Z."/>
            <person name="Chourrout D."/>
            <person name="Li R."/>
            <person name="Bao Z."/>
        </authorList>
    </citation>
    <scope>NUCLEOTIDE SEQUENCE [LARGE SCALE GENOMIC DNA]</scope>
    <source>
        <strain evidence="2 3">PY_sf001</strain>
    </source>
</reference>
<comment type="caution">
    <text evidence="2">The sequence shown here is derived from an EMBL/GenBank/DDBJ whole genome shotgun (WGS) entry which is preliminary data.</text>
</comment>
<dbReference type="InterPro" id="IPR036116">
    <property type="entry name" value="FN3_sf"/>
</dbReference>
<dbReference type="CDD" id="cd00063">
    <property type="entry name" value="FN3"/>
    <property type="match status" value="1"/>
</dbReference>
<protein>
    <submittedName>
        <fullName evidence="2">Hemicentin-1</fullName>
    </submittedName>
</protein>
<proteinExistence type="predicted"/>
<dbReference type="SUPFAM" id="SSF49265">
    <property type="entry name" value="Fibronectin type III"/>
    <property type="match status" value="2"/>
</dbReference>
<evidence type="ECO:0000259" key="1">
    <source>
        <dbReference type="PROSITE" id="PS50853"/>
    </source>
</evidence>
<feature type="domain" description="Fibronectin type-III" evidence="1">
    <location>
        <begin position="2070"/>
        <end position="2169"/>
    </location>
</feature>
<dbReference type="SMART" id="SM00209">
    <property type="entry name" value="TSP1"/>
    <property type="match status" value="1"/>
</dbReference>
<dbReference type="InterPro" id="IPR003961">
    <property type="entry name" value="FN3_dom"/>
</dbReference>
<dbReference type="InterPro" id="IPR000884">
    <property type="entry name" value="TSP1_rpt"/>
</dbReference>
<dbReference type="PANTHER" id="PTHR16897:SF2">
    <property type="entry name" value="OS03G0226600 PROTEIN"/>
    <property type="match status" value="1"/>
</dbReference>
<dbReference type="InterPro" id="IPR013783">
    <property type="entry name" value="Ig-like_fold"/>
</dbReference>
<dbReference type="InterPro" id="IPR036383">
    <property type="entry name" value="TSP1_rpt_sf"/>
</dbReference>
<dbReference type="PROSITE" id="PS50853">
    <property type="entry name" value="FN3"/>
    <property type="match status" value="1"/>
</dbReference>
<evidence type="ECO:0000313" key="2">
    <source>
        <dbReference type="EMBL" id="OWF42246.1"/>
    </source>
</evidence>
<dbReference type="EMBL" id="NEDP02005302">
    <property type="protein sequence ID" value="OWF42246.1"/>
    <property type="molecule type" value="Genomic_DNA"/>
</dbReference>
<dbReference type="Pfam" id="PF00090">
    <property type="entry name" value="TSP_1"/>
    <property type="match status" value="1"/>
</dbReference>
<dbReference type="SUPFAM" id="SSF82895">
    <property type="entry name" value="TSP-1 type 1 repeat"/>
    <property type="match status" value="1"/>
</dbReference>
<dbReference type="OrthoDB" id="6114161at2759"/>
<gene>
    <name evidence="2" type="ORF">KP79_PYT16421</name>
</gene>
<sequence>MTDLNNNPNNFVKTDFTHKCTSKEGCAVPYEGLKTKVSPREICDARCRPLTCVWLSVENSTHMLIQCGRKPPIISKEKAHAFLHKRRKRGWFYELEEECRTGCSWEEVDEVKGGVESNKEYMRWYVCNHPSSCPSGQICSVTGSYSNSKDLIVTCSVNGGWGSWQSWGACSVTCESGTKRRYRYCNDPSPVGNGAYCSGSNSVTTTCRPCSDIANCQTSCCNTAIPALCLKCSNMDLYKLDDSDSRCTRKCSWENRWCWPGTCNSEYARTCACSAGFTRYYDSSSATCQPNLLPNITSCSMRVTASSGASRMSPFVGSSHCDNQQDFYGNFQIDSILTSTTFDYTIDVTHVTRPAFVVSEVFGITDVQIHTVKKTVTGYEAVLATKTIHSDPNSDSPQSLYIPSDQTIAVSHSLSNGQRLCLRFHPKAGGRFISKNMQTHSTRTERYTKTERYRDLCYIYDSAKPEHCSVISSCTDETLTASSRITRSGIISLSTSGWTDPFPAGGNTLHSSGIESFRLTIHDVKESGSHNLFMDSGKVAGTTDIDMIQNSMISLQLPEHEPALYGLLLEVKDVANNVRQTRRFILYDNSSLIKVDSTYKLHVSSAAVNTNYTWQTAHRDVCVSWRDRYYNNKFVHFNPLRPIQADGHGLVQQAYDQTMGTLPVTGTPNVHGISMFSYELTKETFGQNITISSDSISNVSSQSVCIPHVVVDGDIYIFMLNASDIVGNAFHESIQVFIDASPPVISNAWLVREGHQQLFVHNSTDLFRMQLEFDSYDTHSGLIQVLWWFYETDPETLLGQGAEGVRQTDPETSCQEPQLCLCPFVGSCQYFHFRIDLDTLTVNNEHIGNHNRMYRYEIEVTNAALLTTSLSVDVHVDESPPEDGVVYEGTDDQADVDYTSGSYIHVHWHGFLDHESGIEFYRVALATRCAQKHEMTSLQNFTGHIQYKNTTLTSTQFEIQTEGKYFVTVLAFNRAMEPSSAICSDGFRKSDSPPEITDVTLSQARASKHTVCYNHDIWLISAKLTRTNITGVSSCSVPCTDTTNGFELNLLSLENSTTETFDVCSLTNLHQFYLPIDTIRLTWSFLENIIPLDAVYVGFGSTSLSADSPDLQDFQSVQNHSFFKQRHLGFTTGTEFYIFIKALNKAGLSSTALFGPVVIDESSPICPSSLQTSQNGSHLVINLNQNTFTDDEQQEQVSLISYRIHFQENDGNLGYSSWETLDTTICSNISECFVFSMEYLQELIMDVNYPLQVELHVFNIAGYYCTVMTETIYIPTIYRPSIGSVKDIHPGLTAEPYIDQDVSFSPTEYCVAWAGVSDHMANVTVEVGLGSSPDSDDIQQFLTVGNQNFICQSNASLAKDNTYFAVLRVNNSAGTALASSDGFKVLSENDVVNAISVFDGPGCTSNSFVCQWTVHPPENDTSLRTTATCDQIFHVAYYYTVQYPEELSDVVAITSDDVVLIESKPGRITFSPFVYRPVFVIVSNQLGGAANVSYDILRCQEDVDYHFADIPISLHWQVEKYSDYITHFEISLFINETDSNSASVIETIITPANTRNMSLTSSITDEKYVFVEVRPCFGTTCLAGVVSDGFRIELVPDTESLKAVIMDYSNNCSNVNVSWGEVRCSRIGDSNALFYQWRIADDGSGISSQQAWTTHVVEPAPNHEITACVQLSTDVFAQRFICLQTFCHSGSEITKCEPLQVQFHQNEFPKDIVYDIDVNSVDFSELKLLIFSSNIGEKLNNIHDNELDYSRNQLQLGAFMIGLQDRDVTWYLMTKKEIPNDACEVDINCFVYAETSEGVVSFGKLNLHEGKYYICARSPACNRTRQNFVEHFEKVEGCSDGLIIDETVPSLGSVTIHSDAGYISDSSDLFISWEGFYDNFAAHGVGMLQYRYAIGSYPGGKDSQAYKEVGEKQTVLLRNKRLTPGIVYYAMVEARDKVNLTTTAISDGVLFDDTPPVRGTLFVGDLHVHRHVTTLQNMALHWEGFYDEESGIKHFEVAIGNYPDIPDVVSFQHVDPSSFFFDFSNLHLQHGHTYYAFLRVTNRAGLSLLAGSGYFLLDNTPPLPGIVREGPSTSNGFTYQRYASHLVCSWEGFTDPESGVEHYKIGLGTKPFHLDVKRLTYVGLRTEFTWSVPLEEGAIYYVTVQACNAAGLCTDITSNGVLVDHSPPIHGQVLVGRSDGHQRYIGQSSHLEGFWVGFHDSHSDLDHYEVCISSTLSPACDVHPLTNTHLSSEHLFTGLNLPILSPLYVTVWAYNKVRLNTNVTSDVFVVDVTPPVCIQTPVFTSSTANISNDTVTQWDPSFLEISWMFEDYESPIIRHKISVTTHHNGHTFIEDIELFNENHTTILLKPEHWLTSGDRYQATVVACNAAGLCTSVTSGYLLVDSTPPHIGGFGDDMSWRTQDNTTKINTTWSGFEDMDSDIKMYYITIGETYSGNELSLGNIFLVHVGEPRDVQYGYFAVDIQLQVDSKIILSIIAENNAGLVTSATRVTTHVLQTDVNGDYGILKVEKHSCDIHYCNKDCTCAPLGRKCSSVESNACNQTENSSYQTVSVFSGNNIGVNTLHSLSSACLSANWILSPIQSTLNIIRMEWSMGLAGLEYGAGVFDPLLEDVWHDIGMQGSVAHCVDSDNALLHKHNYIIYVRAWYDTNTYRIVSSQSLLIDRTPPKISRGFHIKDSTDDCLTDSEFITEIRAVTGCWRNGFSDSQIGILHYLTSLGTSPGASDTSPVLNVEKVTNFTWTGLELHPGSRYYITVTAVNTQNLSSTYSSDGFVVDTERPLPGTVFNTKNFKNHQSQSSTDTLEASWNGFMDRHSHIHQYKVAVVDTEVNSTSLSFQSVGRVTKVTIPGLHLFHGRSYKIAVKAVDMSGQESEEVYSTSIIIDSSPPVAYQCDNYVTLVNETHAISMNALSKEWNTSLVDTSRVCRLMVAITNSTEDTNLVVSLNDHTFKAHLVRQFFIHVFTVDSDKQLVFSINVSDTEVNLSNLTVVLQVCNDVNWQNYSTHQTPLRQITFSTVSAMLQFFDPESDISDIELGVGTTAHGYQVRDLEPVLTGGYHSFPVNLPHGTPIHATAVVENKAGLRSYFRSAPLIIDHTPPSITDPQLQYSNEKDGRVLIIVTWQVEDKESQHVHCDVFCGSIWKSEEKQSDSEMDIRIESEPLIIPHSTRIIGTITCINNAGIIKQTQTNEVTILLDPPGHNDSRIIFLDVHGSTVTGQAVTRIGEYLKFHWDEFDYPEGDVTYKYRIDYLNGSKTSWVDVGFHNYVTSSTINVVEGSECGVEVRGSNERGLLSGTINSTIYVLRQPPILTGTPCEFVEGGTATLNCSLVFDVTVKLKTSYILTVGTELGFSDIVRYRVFDRNMFTFELSDTVTGIFVIVTAVYDTGAETTYRDSFTLNP</sequence>
<name>A0A210Q0I7_MIZYE</name>